<proteinExistence type="predicted"/>
<organism evidence="2 3">
    <name type="scientific">Marasmius crinis-equi</name>
    <dbReference type="NCBI Taxonomy" id="585013"/>
    <lineage>
        <taxon>Eukaryota</taxon>
        <taxon>Fungi</taxon>
        <taxon>Dikarya</taxon>
        <taxon>Basidiomycota</taxon>
        <taxon>Agaricomycotina</taxon>
        <taxon>Agaricomycetes</taxon>
        <taxon>Agaricomycetidae</taxon>
        <taxon>Agaricales</taxon>
        <taxon>Marasmiineae</taxon>
        <taxon>Marasmiaceae</taxon>
        <taxon>Marasmius</taxon>
    </lineage>
</organism>
<sequence>MACKVLWASLGGVTHWISAPSESDLDPYSHPTAPRMIVSWGQNPVNSELGLGADEPKSCTKPQRHEKLDGLGGGAIGVAGAAHTTLFLVKPNPPASSSNPPPAKEKKDGEDEEDEDKFSNLPRWPGELPNTPDACVACKKDSGDPLECDKCDNPYHLSRASTLLSPLFPKVNGSAQNVLRTRSHQLVASLRPNESGWNGEDDSAGDGKKRKFGGAAGGAGGEGKKRRGG</sequence>
<dbReference type="EMBL" id="JBAHYK010002286">
    <property type="protein sequence ID" value="KAL0565389.1"/>
    <property type="molecule type" value="Genomic_DNA"/>
</dbReference>
<evidence type="ECO:0000256" key="1">
    <source>
        <dbReference type="SAM" id="MobiDB-lite"/>
    </source>
</evidence>
<dbReference type="InterPro" id="IPR011011">
    <property type="entry name" value="Znf_FYVE_PHD"/>
</dbReference>
<feature type="region of interest" description="Disordered" evidence="1">
    <location>
        <begin position="89"/>
        <end position="127"/>
    </location>
</feature>
<reference evidence="2 3" key="1">
    <citation type="submission" date="2024-02" db="EMBL/GenBank/DDBJ databases">
        <title>A draft genome for the cacao thread blight pathogen Marasmius crinis-equi.</title>
        <authorList>
            <person name="Cohen S.P."/>
            <person name="Baruah I.K."/>
            <person name="Amoako-Attah I."/>
            <person name="Bukari Y."/>
            <person name="Meinhardt L.W."/>
            <person name="Bailey B.A."/>
        </authorList>
    </citation>
    <scope>NUCLEOTIDE SEQUENCE [LARGE SCALE GENOMIC DNA]</scope>
    <source>
        <strain evidence="2 3">GH-76</strain>
    </source>
</reference>
<protein>
    <submittedName>
        <fullName evidence="2">Uncharacterized protein</fullName>
    </submittedName>
</protein>
<evidence type="ECO:0000313" key="2">
    <source>
        <dbReference type="EMBL" id="KAL0565389.1"/>
    </source>
</evidence>
<name>A0ABR3ER83_9AGAR</name>
<dbReference type="Proteomes" id="UP001465976">
    <property type="component" value="Unassembled WGS sequence"/>
</dbReference>
<evidence type="ECO:0000313" key="3">
    <source>
        <dbReference type="Proteomes" id="UP001465976"/>
    </source>
</evidence>
<comment type="caution">
    <text evidence="2">The sequence shown here is derived from an EMBL/GenBank/DDBJ whole genome shotgun (WGS) entry which is preliminary data.</text>
</comment>
<keyword evidence="3" id="KW-1185">Reference proteome</keyword>
<gene>
    <name evidence="2" type="ORF">V5O48_016634</name>
</gene>
<dbReference type="SUPFAM" id="SSF57903">
    <property type="entry name" value="FYVE/PHD zinc finger"/>
    <property type="match status" value="1"/>
</dbReference>
<feature type="compositionally biased region" description="Pro residues" evidence="1">
    <location>
        <begin position="91"/>
        <end position="102"/>
    </location>
</feature>
<feature type="region of interest" description="Disordered" evidence="1">
    <location>
        <begin position="190"/>
        <end position="229"/>
    </location>
</feature>
<accession>A0ABR3ER83</accession>